<dbReference type="RefSeq" id="WP_021496316.1">
    <property type="nucleotide sequence ID" value="NZ_CP030101.1"/>
</dbReference>
<dbReference type="Proteomes" id="UP000403352">
    <property type="component" value="Unassembled WGS sequence"/>
</dbReference>
<dbReference type="EMBL" id="AAALRN010000006">
    <property type="protein sequence ID" value="EAD1185993.1"/>
    <property type="molecule type" value="Genomic_DNA"/>
</dbReference>
<evidence type="ECO:0000313" key="3">
    <source>
        <dbReference type="Proteomes" id="UP000403352"/>
    </source>
</evidence>
<dbReference type="InterPro" id="IPR009057">
    <property type="entry name" value="Homeodomain-like_sf"/>
</dbReference>
<name>A0A2Z5BYW0_LISMN</name>
<dbReference type="SUPFAM" id="SSF46689">
    <property type="entry name" value="Homeodomain-like"/>
    <property type="match status" value="1"/>
</dbReference>
<proteinExistence type="predicted"/>
<organism evidence="2 3">
    <name type="scientific">Listeria monocytogenes</name>
    <dbReference type="NCBI Taxonomy" id="1639"/>
    <lineage>
        <taxon>Bacteria</taxon>
        <taxon>Bacillati</taxon>
        <taxon>Bacillota</taxon>
        <taxon>Bacilli</taxon>
        <taxon>Bacillales</taxon>
        <taxon>Listeriaceae</taxon>
        <taxon>Listeria</taxon>
    </lineage>
</organism>
<feature type="coiled-coil region" evidence="1">
    <location>
        <begin position="54"/>
        <end position="81"/>
    </location>
</feature>
<gene>
    <name evidence="2" type="ORF">QD52_12975</name>
</gene>
<keyword evidence="1" id="KW-0175">Coiled coil</keyword>
<evidence type="ECO:0000313" key="2">
    <source>
        <dbReference type="EMBL" id="EAD1185993.1"/>
    </source>
</evidence>
<protein>
    <submittedName>
        <fullName evidence="2">Helix-turn-helix domain-containing protein</fullName>
    </submittedName>
</protein>
<reference evidence="2 3" key="1">
    <citation type="submission" date="2018-06" db="EMBL/GenBank/DDBJ databases">
        <authorList>
            <consortium name="GenomeTrakr: Next Generation Sequencing Network for Food Pathogen Tracability"/>
        </authorList>
    </citation>
    <scope>NUCLEOTIDE SEQUENCE [LARGE SCALE GENOMIC DNA]</scope>
    <source>
        <strain evidence="2 3">FDA00008584</strain>
    </source>
</reference>
<sequence>MARIEYGEEIQKSLLVLYSRGSTIDSICREYGIPRYEFHKWMKLHDADKLETKEVKTFLQIRELKQQKNKLEEEILFLNEAINLLESP</sequence>
<evidence type="ECO:0000256" key="1">
    <source>
        <dbReference type="SAM" id="Coils"/>
    </source>
</evidence>
<accession>A0A2Z5BYW0</accession>
<comment type="caution">
    <text evidence="2">The sequence shown here is derived from an EMBL/GenBank/DDBJ whole genome shotgun (WGS) entry which is preliminary data.</text>
</comment>
<dbReference type="AlphaFoldDB" id="A0A2Z5BYW0"/>